<dbReference type="EMBL" id="JAGIOO010000001">
    <property type="protein sequence ID" value="MBP2471143.1"/>
    <property type="molecule type" value="Genomic_DNA"/>
</dbReference>
<gene>
    <name evidence="2" type="ORF">JOF53_000015</name>
</gene>
<reference evidence="2 3" key="1">
    <citation type="submission" date="2021-03" db="EMBL/GenBank/DDBJ databases">
        <title>Sequencing the genomes of 1000 actinobacteria strains.</title>
        <authorList>
            <person name="Klenk H.-P."/>
        </authorList>
    </citation>
    <scope>NUCLEOTIDE SEQUENCE [LARGE SCALE GENOMIC DNA]</scope>
    <source>
        <strain evidence="2 3">DSM 44580</strain>
    </source>
</reference>
<evidence type="ECO:0000259" key="1">
    <source>
        <dbReference type="PROSITE" id="PS50943"/>
    </source>
</evidence>
<name>A0ABS5A3H7_9PSEU</name>
<evidence type="ECO:0000313" key="3">
    <source>
        <dbReference type="Proteomes" id="UP001519363"/>
    </source>
</evidence>
<dbReference type="SMART" id="SM00530">
    <property type="entry name" value="HTH_XRE"/>
    <property type="match status" value="2"/>
</dbReference>
<accession>A0ABS5A3H7</accession>
<dbReference type="PROSITE" id="PS50943">
    <property type="entry name" value="HTH_CROC1"/>
    <property type="match status" value="2"/>
</dbReference>
<dbReference type="Proteomes" id="UP001519363">
    <property type="component" value="Unassembled WGS sequence"/>
</dbReference>
<dbReference type="InterPro" id="IPR001387">
    <property type="entry name" value="Cro/C1-type_HTH"/>
</dbReference>
<organism evidence="2 3">
    <name type="scientific">Crossiella equi</name>
    <dbReference type="NCBI Taxonomy" id="130796"/>
    <lineage>
        <taxon>Bacteria</taxon>
        <taxon>Bacillati</taxon>
        <taxon>Actinomycetota</taxon>
        <taxon>Actinomycetes</taxon>
        <taxon>Pseudonocardiales</taxon>
        <taxon>Pseudonocardiaceae</taxon>
        <taxon>Crossiella</taxon>
    </lineage>
</organism>
<protein>
    <submittedName>
        <fullName evidence="2">Transcriptional regulator with XRE-family HTH domain</fullName>
    </submittedName>
</protein>
<proteinExistence type="predicted"/>
<feature type="domain" description="HTH cro/C1-type" evidence="1">
    <location>
        <begin position="129"/>
        <end position="164"/>
    </location>
</feature>
<sequence>MRVEPQRSFAEVLRTVLAENSGGDGSGRISNTELARAATVTPSYISQLARGMKDPSYAVVLNLAEALRIHPAYFVGGRRDRAHGTLPVRPFQDKLNALFSLRRQPGAAERSLDSVVEAVRSCGVEGWTISPNTISDLRSGRNLNPRLPHLVMLAAAFDVPPAYFLDDAVAAETEGELRTSQVLAEHGVDFVIARGPLLSAAARDRAFLAIARALNPSPEARQAFHDQGEG</sequence>
<dbReference type="RefSeq" id="WP_086784771.1">
    <property type="nucleotide sequence ID" value="NZ_JAGIOO010000001.1"/>
</dbReference>
<feature type="domain" description="HTH cro/C1-type" evidence="1">
    <location>
        <begin position="32"/>
        <end position="74"/>
    </location>
</feature>
<dbReference type="SUPFAM" id="SSF47413">
    <property type="entry name" value="lambda repressor-like DNA-binding domains"/>
    <property type="match status" value="2"/>
</dbReference>
<comment type="caution">
    <text evidence="2">The sequence shown here is derived from an EMBL/GenBank/DDBJ whole genome shotgun (WGS) entry which is preliminary data.</text>
</comment>
<keyword evidence="3" id="KW-1185">Reference proteome</keyword>
<dbReference type="Pfam" id="PF01381">
    <property type="entry name" value="HTH_3"/>
    <property type="match status" value="1"/>
</dbReference>
<evidence type="ECO:0000313" key="2">
    <source>
        <dbReference type="EMBL" id="MBP2471143.1"/>
    </source>
</evidence>
<dbReference type="CDD" id="cd00093">
    <property type="entry name" value="HTH_XRE"/>
    <property type="match status" value="1"/>
</dbReference>
<dbReference type="InterPro" id="IPR010982">
    <property type="entry name" value="Lambda_DNA-bd_dom_sf"/>
</dbReference>
<dbReference type="Gene3D" id="1.10.260.40">
    <property type="entry name" value="lambda repressor-like DNA-binding domains"/>
    <property type="match status" value="2"/>
</dbReference>